<proteinExistence type="predicted"/>
<evidence type="ECO:0000313" key="1">
    <source>
        <dbReference type="EMBL" id="KRZ64372.1"/>
    </source>
</evidence>
<protein>
    <submittedName>
        <fullName evidence="1">Uncharacterized protein</fullName>
    </submittedName>
</protein>
<dbReference type="EMBL" id="JYDO01001169">
    <property type="protein sequence ID" value="KRZ64372.1"/>
    <property type="molecule type" value="Genomic_DNA"/>
</dbReference>
<feature type="non-terminal residue" evidence="1">
    <location>
        <position position="74"/>
    </location>
</feature>
<evidence type="ECO:0000313" key="2">
    <source>
        <dbReference type="Proteomes" id="UP000054843"/>
    </source>
</evidence>
<accession>A0A0V1LY12</accession>
<dbReference type="Proteomes" id="UP000054843">
    <property type="component" value="Unassembled WGS sequence"/>
</dbReference>
<sequence>LTESIFCCGVFSLIIVLIGSIEQRISLAHIVSRHRLEFINRFLALRYANSDRHNGALSSVTVHSFVRLTWQAVA</sequence>
<keyword evidence="2" id="KW-1185">Reference proteome</keyword>
<comment type="caution">
    <text evidence="1">The sequence shown here is derived from an EMBL/GenBank/DDBJ whole genome shotgun (WGS) entry which is preliminary data.</text>
</comment>
<reference evidence="1 2" key="1">
    <citation type="submission" date="2015-01" db="EMBL/GenBank/DDBJ databases">
        <title>Evolution of Trichinella species and genotypes.</title>
        <authorList>
            <person name="Korhonen P.K."/>
            <person name="Edoardo P."/>
            <person name="Giuseppe L.R."/>
            <person name="Gasser R.B."/>
        </authorList>
    </citation>
    <scope>NUCLEOTIDE SEQUENCE [LARGE SCALE GENOMIC DNA]</scope>
    <source>
        <strain evidence="1">ISS1980</strain>
    </source>
</reference>
<dbReference type="AlphaFoldDB" id="A0A0V1LY12"/>
<organism evidence="1 2">
    <name type="scientific">Trichinella papuae</name>
    <dbReference type="NCBI Taxonomy" id="268474"/>
    <lineage>
        <taxon>Eukaryota</taxon>
        <taxon>Metazoa</taxon>
        <taxon>Ecdysozoa</taxon>
        <taxon>Nematoda</taxon>
        <taxon>Enoplea</taxon>
        <taxon>Dorylaimia</taxon>
        <taxon>Trichinellida</taxon>
        <taxon>Trichinellidae</taxon>
        <taxon>Trichinella</taxon>
    </lineage>
</organism>
<feature type="non-terminal residue" evidence="1">
    <location>
        <position position="1"/>
    </location>
</feature>
<gene>
    <name evidence="1" type="ORF">T10_12656</name>
</gene>
<name>A0A0V1LY12_9BILA</name>